<organism evidence="6 7">
    <name type="scientific">Gemmata massiliana</name>
    <dbReference type="NCBI Taxonomy" id="1210884"/>
    <lineage>
        <taxon>Bacteria</taxon>
        <taxon>Pseudomonadati</taxon>
        <taxon>Planctomycetota</taxon>
        <taxon>Planctomycetia</taxon>
        <taxon>Gemmatales</taxon>
        <taxon>Gemmataceae</taxon>
        <taxon>Gemmata</taxon>
    </lineage>
</organism>
<dbReference type="GO" id="GO:0016491">
    <property type="term" value="F:oxidoreductase activity"/>
    <property type="evidence" value="ECO:0007669"/>
    <property type="project" value="UniProtKB-KW"/>
</dbReference>
<dbReference type="InterPro" id="IPR016166">
    <property type="entry name" value="FAD-bd_PCMH"/>
</dbReference>
<dbReference type="InterPro" id="IPR016171">
    <property type="entry name" value="Vanillyl_alc_oxidase_C-sub2"/>
</dbReference>
<dbReference type="AlphaFoldDB" id="A0A6P2D557"/>
<gene>
    <name evidence="6" type="ORF">SOIL9_31120</name>
</gene>
<comment type="cofactor">
    <cofactor evidence="1">
        <name>FAD</name>
        <dbReference type="ChEBI" id="CHEBI:57692"/>
    </cofactor>
</comment>
<reference evidence="6 7" key="1">
    <citation type="submission" date="2019-05" db="EMBL/GenBank/DDBJ databases">
        <authorList>
            <consortium name="Science for Life Laboratories"/>
        </authorList>
    </citation>
    <scope>NUCLEOTIDE SEQUENCE [LARGE SCALE GENOMIC DNA]</scope>
    <source>
        <strain evidence="6">Soil9</strain>
    </source>
</reference>
<feature type="domain" description="FAD-binding PCMH-type" evidence="5">
    <location>
        <begin position="7"/>
        <end position="187"/>
    </location>
</feature>
<dbReference type="GO" id="GO:0071949">
    <property type="term" value="F:FAD binding"/>
    <property type="evidence" value="ECO:0007669"/>
    <property type="project" value="InterPro"/>
</dbReference>
<dbReference type="RefSeq" id="WP_162669116.1">
    <property type="nucleotide sequence ID" value="NZ_LR593886.1"/>
</dbReference>
<dbReference type="EMBL" id="LR593886">
    <property type="protein sequence ID" value="VTR94602.1"/>
    <property type="molecule type" value="Genomic_DNA"/>
</dbReference>
<dbReference type="SUPFAM" id="SSF56176">
    <property type="entry name" value="FAD-binding/transporter-associated domain-like"/>
    <property type="match status" value="1"/>
</dbReference>
<dbReference type="Pfam" id="PF02913">
    <property type="entry name" value="FAD-oxidase_C"/>
    <property type="match status" value="1"/>
</dbReference>
<dbReference type="Gene3D" id="1.10.45.10">
    <property type="entry name" value="Vanillyl-alcohol Oxidase, Chain A, domain 4"/>
    <property type="match status" value="1"/>
</dbReference>
<evidence type="ECO:0000313" key="7">
    <source>
        <dbReference type="Proteomes" id="UP000464178"/>
    </source>
</evidence>
<evidence type="ECO:0000256" key="1">
    <source>
        <dbReference type="ARBA" id="ARBA00001974"/>
    </source>
</evidence>
<dbReference type="Gene3D" id="3.30.465.10">
    <property type="match status" value="1"/>
</dbReference>
<keyword evidence="4" id="KW-0560">Oxidoreductase</keyword>
<accession>A0A6P2D557</accession>
<protein>
    <recommendedName>
        <fullName evidence="5">FAD-binding PCMH-type domain-containing protein</fullName>
    </recommendedName>
</protein>
<sequence length="389" mass="41493">MANSITLDSFGPLPVERPASLAELCDLVKRTRAAKHGLYPVGGRTTLDFGLPPTKPGVACDTSALSGVIDYPARDMTITARAGTTIAAVQAELAREGQWLPIDVPFPERATLGGAVATNASGPRRFGHGTLRDYVIGISFVSDDGVEVKAGGRVVKNVAGYDLMKLQIGALGTLGVITQLTLKVKPKPEASAAVVLGCDEGALGAVLDRLAASKTRPIAVELLNEAAWREVRIGAPMTAPWVIVVGFEEKATAVRWQVETLIDELKVVSVRDVAELPDTSIFDALTSLQLRTGTRFLGKLSVLPSKLADTILKLPSDSLVHAHALNGIAWVHSDEVLPESATVRRCPADRKKALQVEGPVPSSWELMRHVKQTLDPDNVFNPGRLFGDI</sequence>
<dbReference type="Proteomes" id="UP000464178">
    <property type="component" value="Chromosome"/>
</dbReference>
<dbReference type="InterPro" id="IPR016169">
    <property type="entry name" value="FAD-bd_PCMH_sub2"/>
</dbReference>
<dbReference type="InterPro" id="IPR036318">
    <property type="entry name" value="FAD-bd_PCMH-like_sf"/>
</dbReference>
<dbReference type="InterPro" id="IPR016164">
    <property type="entry name" value="FAD-linked_Oxase-like_C"/>
</dbReference>
<dbReference type="PROSITE" id="PS51387">
    <property type="entry name" value="FAD_PCMH"/>
    <property type="match status" value="1"/>
</dbReference>
<evidence type="ECO:0000256" key="3">
    <source>
        <dbReference type="ARBA" id="ARBA00022827"/>
    </source>
</evidence>
<dbReference type="InterPro" id="IPR004113">
    <property type="entry name" value="FAD-bd_oxidored_4_C"/>
</dbReference>
<evidence type="ECO:0000313" key="6">
    <source>
        <dbReference type="EMBL" id="VTR94602.1"/>
    </source>
</evidence>
<dbReference type="InterPro" id="IPR006094">
    <property type="entry name" value="Oxid_FAD_bind_N"/>
</dbReference>
<keyword evidence="2" id="KW-0285">Flavoprotein</keyword>
<dbReference type="PANTHER" id="PTHR11748">
    <property type="entry name" value="D-LACTATE DEHYDROGENASE"/>
    <property type="match status" value="1"/>
</dbReference>
<keyword evidence="3" id="KW-0274">FAD</keyword>
<dbReference type="KEGG" id="gms:SOIL9_31120"/>
<dbReference type="SUPFAM" id="SSF55103">
    <property type="entry name" value="FAD-linked oxidases, C-terminal domain"/>
    <property type="match status" value="1"/>
</dbReference>
<dbReference type="Pfam" id="PF01565">
    <property type="entry name" value="FAD_binding_4"/>
    <property type="match status" value="1"/>
</dbReference>
<proteinExistence type="predicted"/>
<name>A0A6P2D557_9BACT</name>
<evidence type="ECO:0000256" key="2">
    <source>
        <dbReference type="ARBA" id="ARBA00022630"/>
    </source>
</evidence>
<dbReference type="PANTHER" id="PTHR11748:SF103">
    <property type="entry name" value="GLYCOLATE OXIDASE SUBUNIT GLCE"/>
    <property type="match status" value="1"/>
</dbReference>
<keyword evidence="7" id="KW-1185">Reference proteome</keyword>
<evidence type="ECO:0000256" key="4">
    <source>
        <dbReference type="ARBA" id="ARBA00023002"/>
    </source>
</evidence>
<evidence type="ECO:0000259" key="5">
    <source>
        <dbReference type="PROSITE" id="PS51387"/>
    </source>
</evidence>